<feature type="transmembrane region" description="Helical" evidence="1">
    <location>
        <begin position="836"/>
        <end position="856"/>
    </location>
</feature>
<accession>A0ABU0ZEK6</accession>
<feature type="transmembrane region" description="Helical" evidence="1">
    <location>
        <begin position="788"/>
        <end position="816"/>
    </location>
</feature>
<gene>
    <name evidence="2" type="ORF">RB614_13155</name>
</gene>
<feature type="transmembrane region" description="Helical" evidence="1">
    <location>
        <begin position="345"/>
        <end position="367"/>
    </location>
</feature>
<evidence type="ECO:0000256" key="1">
    <source>
        <dbReference type="SAM" id="Phobius"/>
    </source>
</evidence>
<organism evidence="2 3">
    <name type="scientific">Phytohabitans maris</name>
    <dbReference type="NCBI Taxonomy" id="3071409"/>
    <lineage>
        <taxon>Bacteria</taxon>
        <taxon>Bacillati</taxon>
        <taxon>Actinomycetota</taxon>
        <taxon>Actinomycetes</taxon>
        <taxon>Micromonosporales</taxon>
        <taxon>Micromonosporaceae</taxon>
    </lineage>
</organism>
<feature type="transmembrane region" description="Helical" evidence="1">
    <location>
        <begin position="747"/>
        <end position="767"/>
    </location>
</feature>
<evidence type="ECO:0000313" key="2">
    <source>
        <dbReference type="EMBL" id="MDQ7905472.1"/>
    </source>
</evidence>
<keyword evidence="3" id="KW-1185">Reference proteome</keyword>
<feature type="transmembrane region" description="Helical" evidence="1">
    <location>
        <begin position="508"/>
        <end position="528"/>
    </location>
</feature>
<dbReference type="InterPro" id="IPR050250">
    <property type="entry name" value="Macrolide_Exporter_MacB"/>
</dbReference>
<feature type="transmembrane region" description="Helical" evidence="1">
    <location>
        <begin position="300"/>
        <end position="325"/>
    </location>
</feature>
<evidence type="ECO:0000313" key="3">
    <source>
        <dbReference type="Proteomes" id="UP001230908"/>
    </source>
</evidence>
<comment type="caution">
    <text evidence="2">The sequence shown here is derived from an EMBL/GenBank/DDBJ whole genome shotgun (WGS) entry which is preliminary data.</text>
</comment>
<dbReference type="PANTHER" id="PTHR30572">
    <property type="entry name" value="MEMBRANE COMPONENT OF TRANSPORTER-RELATED"/>
    <property type="match status" value="1"/>
</dbReference>
<keyword evidence="1" id="KW-1133">Transmembrane helix</keyword>
<dbReference type="EMBL" id="JAVHUY010000010">
    <property type="protein sequence ID" value="MDQ7905472.1"/>
    <property type="molecule type" value="Genomic_DNA"/>
</dbReference>
<sequence length="877" mass="89224">MRGVLWRVRVFAGQFGLLAALVLAAGLLITAAPRLANDLTDRALREDVARLPYSARDVTLNGQPDPRDAAPVGPAQAALPVHRDRMPAPLPGLVSESWFAAGVEGAGFAPAGPRTRFSLRTQAGMADRVRMTAGRWPENGPQVTAVEVAVSTATAEQLGASVGTILKIDPATGVGAGAGLPRVAIVGVFEPLDRADRAWDTLRLALVPFPGLPGIPEVPPAVMPVTDGPGLDAAARSLGPVSLSWRYRLDETRLDGGSLQSVINALSEVKRTPPAPGLSTSTSLDGTLVRFDGQLRAVSALLAVVQAGLVATLLGLIGLAAALAVERRREEFALVRARGGTIAAIGGRALAESLVVLPLAAAAGWFAGSWVPGRPAATGGLVVGAGVVATLAIPVLAAASQRRLSFTARRQDLVRHRPSVRRLTAELFFLLIAGLGAYLLRRRGLSPDGSVDPYLASVPVLLAVGAAIVALRIFPWPLGQLGRLAARARGAVAFLGLARAGRGAPVTIGPLAVLVVAIATGIFSGVVMSSIGEARDRAADLEIPADARVSGYAFAPAVTDRLAAVPGVTAVAPLTVDPATSYTTAGGITSTVQVAVVDAAALARVVAASGTGVPLPAALVDARAGRGPVPALVSPDVAAEAGGRGVATVRGYGYDFTVAAVADTFPGVDTASGRFVVLPRQALPDPTVIAPDGFFVAGAASPEALRAVAAEGAAADVTVTTWAAHRRDLDQTGANEVLSFTFTTGTVGATALALLAVGFTVLAGARIRGQVLSRLRTLGLSGRQGRGLLVYELVPLVTIAVLAGGLVGVLLPRVIGPALGLSSFTSGAAVRTALDPLLVGAVLVLVAAALAVAVLVENVINRRMRLGEVLRVGEEGS</sequence>
<feature type="transmembrane region" description="Helical" evidence="1">
    <location>
        <begin position="420"/>
        <end position="441"/>
    </location>
</feature>
<proteinExistence type="predicted"/>
<dbReference type="Proteomes" id="UP001230908">
    <property type="component" value="Unassembled WGS sequence"/>
</dbReference>
<keyword evidence="1" id="KW-0812">Transmembrane</keyword>
<dbReference type="RefSeq" id="WP_308712741.1">
    <property type="nucleotide sequence ID" value="NZ_JAVHUY010000010.1"/>
</dbReference>
<protein>
    <submittedName>
        <fullName evidence="2">ABC transporter permease</fullName>
    </submittedName>
</protein>
<feature type="transmembrane region" description="Helical" evidence="1">
    <location>
        <begin position="379"/>
        <end position="399"/>
    </location>
</feature>
<keyword evidence="1" id="KW-0472">Membrane</keyword>
<feature type="transmembrane region" description="Helical" evidence="1">
    <location>
        <begin position="453"/>
        <end position="474"/>
    </location>
</feature>
<dbReference type="PANTHER" id="PTHR30572:SF15">
    <property type="entry name" value="ABC TRANSPORTER PERMEASE"/>
    <property type="match status" value="1"/>
</dbReference>
<reference evidence="2 3" key="1">
    <citation type="submission" date="2023-08" db="EMBL/GenBank/DDBJ databases">
        <title>Phytohabitans sansha sp. nov., isolated from marine sediment.</title>
        <authorList>
            <person name="Zhao Y."/>
            <person name="Yi K."/>
        </authorList>
    </citation>
    <scope>NUCLEOTIDE SEQUENCE [LARGE SCALE GENOMIC DNA]</scope>
    <source>
        <strain evidence="2 3">ZYX-F-186</strain>
    </source>
</reference>
<name>A0ABU0ZEK6_9ACTN</name>